<keyword evidence="3" id="KW-0813">Transport</keyword>
<gene>
    <name evidence="9" type="ORF">A2569_02335</name>
</gene>
<feature type="transmembrane region" description="Helical" evidence="8">
    <location>
        <begin position="262"/>
        <end position="284"/>
    </location>
</feature>
<protein>
    <recommendedName>
        <fullName evidence="11">AI-2E family transporter</fullName>
    </recommendedName>
</protein>
<evidence type="ECO:0000256" key="6">
    <source>
        <dbReference type="ARBA" id="ARBA00022989"/>
    </source>
</evidence>
<dbReference type="AlphaFoldDB" id="A0A1G2QI49"/>
<dbReference type="Proteomes" id="UP000177090">
    <property type="component" value="Unassembled WGS sequence"/>
</dbReference>
<dbReference type="STRING" id="1802440.A2569_02335"/>
<evidence type="ECO:0000256" key="5">
    <source>
        <dbReference type="ARBA" id="ARBA00022692"/>
    </source>
</evidence>
<evidence type="ECO:0000256" key="8">
    <source>
        <dbReference type="SAM" id="Phobius"/>
    </source>
</evidence>
<accession>A0A1G2QI49</accession>
<evidence type="ECO:0000256" key="3">
    <source>
        <dbReference type="ARBA" id="ARBA00022448"/>
    </source>
</evidence>
<evidence type="ECO:0000256" key="2">
    <source>
        <dbReference type="ARBA" id="ARBA00009773"/>
    </source>
</evidence>
<feature type="transmembrane region" description="Helical" evidence="8">
    <location>
        <begin position="36"/>
        <end position="54"/>
    </location>
</feature>
<keyword evidence="7 8" id="KW-0472">Membrane</keyword>
<dbReference type="EMBL" id="MHTL01000015">
    <property type="protein sequence ID" value="OHA60314.1"/>
    <property type="molecule type" value="Genomic_DNA"/>
</dbReference>
<evidence type="ECO:0000313" key="9">
    <source>
        <dbReference type="EMBL" id="OHA60314.1"/>
    </source>
</evidence>
<feature type="transmembrane region" description="Helical" evidence="8">
    <location>
        <begin position="66"/>
        <end position="87"/>
    </location>
</feature>
<feature type="transmembrane region" description="Helical" evidence="8">
    <location>
        <begin position="207"/>
        <end position="227"/>
    </location>
</feature>
<dbReference type="GO" id="GO:0005886">
    <property type="term" value="C:plasma membrane"/>
    <property type="evidence" value="ECO:0007669"/>
    <property type="project" value="UniProtKB-SubCell"/>
</dbReference>
<keyword evidence="5 8" id="KW-0812">Transmembrane</keyword>
<dbReference type="PANTHER" id="PTHR21716">
    <property type="entry name" value="TRANSMEMBRANE PROTEIN"/>
    <property type="match status" value="1"/>
</dbReference>
<reference evidence="9 10" key="1">
    <citation type="journal article" date="2016" name="Nat. Commun.">
        <title>Thousands of microbial genomes shed light on interconnected biogeochemical processes in an aquifer system.</title>
        <authorList>
            <person name="Anantharaman K."/>
            <person name="Brown C.T."/>
            <person name="Hug L.A."/>
            <person name="Sharon I."/>
            <person name="Castelle C.J."/>
            <person name="Probst A.J."/>
            <person name="Thomas B.C."/>
            <person name="Singh A."/>
            <person name="Wilkins M.J."/>
            <person name="Karaoz U."/>
            <person name="Brodie E.L."/>
            <person name="Williams K.H."/>
            <person name="Hubbard S.S."/>
            <person name="Banfield J.F."/>
        </authorList>
    </citation>
    <scope>NUCLEOTIDE SEQUENCE [LARGE SCALE GENOMIC DNA]</scope>
</reference>
<proteinExistence type="inferred from homology"/>
<comment type="subcellular location">
    <subcellularLocation>
        <location evidence="1">Cell membrane</location>
        <topology evidence="1">Multi-pass membrane protein</topology>
    </subcellularLocation>
</comment>
<comment type="similarity">
    <text evidence="2">Belongs to the autoinducer-2 exporter (AI-2E) (TC 2.A.86) family.</text>
</comment>
<keyword evidence="6 8" id="KW-1133">Transmembrane helix</keyword>
<evidence type="ECO:0000256" key="7">
    <source>
        <dbReference type="ARBA" id="ARBA00023136"/>
    </source>
</evidence>
<dbReference type="Pfam" id="PF01594">
    <property type="entry name" value="AI-2E_transport"/>
    <property type="match status" value="1"/>
</dbReference>
<dbReference type="InterPro" id="IPR002549">
    <property type="entry name" value="AI-2E-like"/>
</dbReference>
<evidence type="ECO:0000256" key="4">
    <source>
        <dbReference type="ARBA" id="ARBA00022475"/>
    </source>
</evidence>
<dbReference type="PANTHER" id="PTHR21716:SF53">
    <property type="entry name" value="PERMEASE PERM-RELATED"/>
    <property type="match status" value="1"/>
</dbReference>
<evidence type="ECO:0000313" key="10">
    <source>
        <dbReference type="Proteomes" id="UP000177090"/>
    </source>
</evidence>
<keyword evidence="4" id="KW-1003">Cell membrane</keyword>
<feature type="transmembrane region" description="Helical" evidence="8">
    <location>
        <begin position="12"/>
        <end position="30"/>
    </location>
</feature>
<feature type="transmembrane region" description="Helical" evidence="8">
    <location>
        <begin position="304"/>
        <end position="335"/>
    </location>
</feature>
<name>A0A1G2QI49_9BACT</name>
<evidence type="ECO:0000256" key="1">
    <source>
        <dbReference type="ARBA" id="ARBA00004651"/>
    </source>
</evidence>
<evidence type="ECO:0008006" key="11">
    <source>
        <dbReference type="Google" id="ProtNLM"/>
    </source>
</evidence>
<organism evidence="9 10">
    <name type="scientific">Candidatus Vogelbacteria bacterium RIFOXYD1_FULL_51_18</name>
    <dbReference type="NCBI Taxonomy" id="1802440"/>
    <lineage>
        <taxon>Bacteria</taxon>
        <taxon>Candidatus Vogeliibacteriota</taxon>
    </lineage>
</organism>
<sequence length="355" mass="38140">MASAPREMNITISVGTIVKVALTLAALWVFYIVRELALVILSSVVLASAIEPMVVGLTRRGISRTLAVLMIYVLAFVIIIGLVYFLLPPLLVDFGNITASIPERLQSLSDWGKSLSPLGGVAVDIAGNLTVNDLIEVLRASLSGATSGALGAASIIFGGILSFVLIIVISFYLAVQEDGVENVLRVVTPSKHEPYVIDVWRRSQKKIGLWMQGQIFLGIFIGIFVYLGLALMGIKYALLLAILAGIFELIPYVGPTLSAAPAVLLGFNDGLVTGLLVLGFFIIIQQFENHLLYPLVVKKMVGVPALMVIISMIIGAKLAGFLGILIAVPVAAVFMELLSDWEKKKHVFAERVAGR</sequence>
<comment type="caution">
    <text evidence="9">The sequence shown here is derived from an EMBL/GenBank/DDBJ whole genome shotgun (WGS) entry which is preliminary data.</text>
</comment>
<feature type="transmembrane region" description="Helical" evidence="8">
    <location>
        <begin position="149"/>
        <end position="175"/>
    </location>
</feature>
<dbReference type="GO" id="GO:0055085">
    <property type="term" value="P:transmembrane transport"/>
    <property type="evidence" value="ECO:0007669"/>
    <property type="project" value="TreeGrafter"/>
</dbReference>